<evidence type="ECO:0000256" key="5">
    <source>
        <dbReference type="SAM" id="MobiDB-lite"/>
    </source>
</evidence>
<comment type="similarity">
    <text evidence="4">Belongs to the trans-sulfuration enzymes family.</text>
</comment>
<proteinExistence type="inferred from homology"/>
<evidence type="ECO:0000313" key="7">
    <source>
        <dbReference type="EMBL" id="EES52694.1"/>
    </source>
</evidence>
<gene>
    <name evidence="7" type="ORF">UBAL3_92050065</name>
</gene>
<feature type="modified residue" description="N6-(pyridoxal phosphate)lysine" evidence="3">
    <location>
        <position position="219"/>
    </location>
</feature>
<dbReference type="InterPro" id="IPR015424">
    <property type="entry name" value="PyrdxlP-dep_Trfase"/>
</dbReference>
<evidence type="ECO:0000256" key="3">
    <source>
        <dbReference type="PIRSR" id="PIRSR001434-2"/>
    </source>
</evidence>
<keyword evidence="6" id="KW-0812">Transmembrane</keyword>
<keyword evidence="8" id="KW-1185">Reference proteome</keyword>
<dbReference type="GO" id="GO:0016846">
    <property type="term" value="F:carbon-sulfur lyase activity"/>
    <property type="evidence" value="ECO:0007669"/>
    <property type="project" value="TreeGrafter"/>
</dbReference>
<dbReference type="SUPFAM" id="SSF53383">
    <property type="entry name" value="PLP-dependent transferases"/>
    <property type="match status" value="1"/>
</dbReference>
<dbReference type="InterPro" id="IPR015421">
    <property type="entry name" value="PyrdxlP-dep_Trfase_major"/>
</dbReference>
<name>C6HXE2_9BACT</name>
<evidence type="ECO:0000256" key="4">
    <source>
        <dbReference type="RuleBase" id="RU362118"/>
    </source>
</evidence>
<dbReference type="AlphaFoldDB" id="C6HXE2"/>
<protein>
    <submittedName>
        <fullName evidence="7">Cystathionine gamma-synthase</fullName>
    </submittedName>
</protein>
<dbReference type="FunFam" id="3.40.640.10:FF:000046">
    <property type="entry name" value="Cystathionine gamma-lyase"/>
    <property type="match status" value="1"/>
</dbReference>
<dbReference type="Proteomes" id="UP000009374">
    <property type="component" value="Unassembled WGS sequence"/>
</dbReference>
<comment type="cofactor">
    <cofactor evidence="1 4">
        <name>pyridoxal 5'-phosphate</name>
        <dbReference type="ChEBI" id="CHEBI:597326"/>
    </cofactor>
</comment>
<evidence type="ECO:0000256" key="1">
    <source>
        <dbReference type="ARBA" id="ARBA00001933"/>
    </source>
</evidence>
<dbReference type="Pfam" id="PF01053">
    <property type="entry name" value="Cys_Met_Meta_PP"/>
    <property type="match status" value="1"/>
</dbReference>
<accession>C6HXE2</accession>
<evidence type="ECO:0000256" key="2">
    <source>
        <dbReference type="ARBA" id="ARBA00022898"/>
    </source>
</evidence>
<dbReference type="GO" id="GO:0005737">
    <property type="term" value="C:cytoplasm"/>
    <property type="evidence" value="ECO:0007669"/>
    <property type="project" value="TreeGrafter"/>
</dbReference>
<evidence type="ECO:0000256" key="6">
    <source>
        <dbReference type="SAM" id="Phobius"/>
    </source>
</evidence>
<evidence type="ECO:0000313" key="8">
    <source>
        <dbReference type="Proteomes" id="UP000009374"/>
    </source>
</evidence>
<dbReference type="GO" id="GO:0030170">
    <property type="term" value="F:pyridoxal phosphate binding"/>
    <property type="evidence" value="ECO:0007669"/>
    <property type="project" value="InterPro"/>
</dbReference>
<reference evidence="7 8" key="1">
    <citation type="journal article" date="2009" name="Appl. Environ. Microbiol.">
        <title>Community genomic and proteomic analyses of chemoautotrophic iron-oxidizing "Leptospirillum rubarum" (Group II) and "Leptospirillum ferrodiazotrophum" (Group III) bacteria in acid mine drainage biofilms.</title>
        <authorList>
            <person name="Goltsman D.S."/>
            <person name="Denef V.J."/>
            <person name="Singer S.W."/>
            <person name="VerBerkmoes N.C."/>
            <person name="Lefsrud M."/>
            <person name="Mueller R.S."/>
            <person name="Dick G.J."/>
            <person name="Sun C.L."/>
            <person name="Wheeler K.E."/>
            <person name="Zemla A."/>
            <person name="Baker B.J."/>
            <person name="Hauser L."/>
            <person name="Land M."/>
            <person name="Shah M.B."/>
            <person name="Thelen M.P."/>
            <person name="Hettich R.L."/>
            <person name="Banfield J.F."/>
        </authorList>
    </citation>
    <scope>NUCLEOTIDE SEQUENCE [LARGE SCALE GENOMIC DNA]</scope>
</reference>
<dbReference type="Gene3D" id="3.40.640.10">
    <property type="entry name" value="Type I PLP-dependent aspartate aminotransferase-like (Major domain)"/>
    <property type="match status" value="1"/>
</dbReference>
<organism evidence="7 8">
    <name type="scientific">Leptospirillum ferrodiazotrophum</name>
    <dbReference type="NCBI Taxonomy" id="412449"/>
    <lineage>
        <taxon>Bacteria</taxon>
        <taxon>Pseudomonadati</taxon>
        <taxon>Nitrospirota</taxon>
        <taxon>Nitrospiria</taxon>
        <taxon>Nitrospirales</taxon>
        <taxon>Nitrospiraceae</taxon>
        <taxon>Leptospirillum</taxon>
    </lineage>
</organism>
<dbReference type="PANTHER" id="PTHR11808">
    <property type="entry name" value="TRANS-SULFURATION ENZYME FAMILY MEMBER"/>
    <property type="match status" value="1"/>
</dbReference>
<feature type="region of interest" description="Disordered" evidence="5">
    <location>
        <begin position="1"/>
        <end position="23"/>
    </location>
</feature>
<sequence>MESKDPRGDAPSEGFETQAIHGGDLDDPFRALTSPLYMTSTYTFPSVEAMGSVLSGEREGFVYSRAGNPTVGAMAALVARLEGGEAGVAFASGMGAIAAVLFYLAKSRLPLIVSRHLYTGTRHFVSEMLAPLGIPVKEVDLRSTEGNFGEFREALRAGAGGVFCETPSNPSLDIVDLSAVAALCAEWGVPLAVDNTFPSPALQNPLRQGATLVVHSATKYLGGHGDLLGGVAVGSAEVIRKIATVEAPLLGATLSPMNAWLILRGIKTLALRMEAHTLRATALARFFKEQSAVVDVRYPGLASHPGHEIALRQMKGSGGMLSVVFEGAKPALSFMNALRVIRIGVSLGDPASLAEHPATMSHRGYSARERERMGVPEGLVRLSVGLESPDDLFGDVDRALRSL</sequence>
<dbReference type="InterPro" id="IPR000277">
    <property type="entry name" value="Cys/Met-Metab_PyrdxlP-dep_enz"/>
</dbReference>
<dbReference type="CDD" id="cd00614">
    <property type="entry name" value="CGS_like"/>
    <property type="match status" value="1"/>
</dbReference>
<dbReference type="GO" id="GO:0019346">
    <property type="term" value="P:transsulfuration"/>
    <property type="evidence" value="ECO:0007669"/>
    <property type="project" value="InterPro"/>
</dbReference>
<dbReference type="EMBL" id="GG693873">
    <property type="protein sequence ID" value="EES52694.1"/>
    <property type="molecule type" value="Genomic_DNA"/>
</dbReference>
<feature type="compositionally biased region" description="Basic and acidic residues" evidence="5">
    <location>
        <begin position="1"/>
        <end position="10"/>
    </location>
</feature>
<dbReference type="InterPro" id="IPR015422">
    <property type="entry name" value="PyrdxlP-dep_Trfase_small"/>
</dbReference>
<dbReference type="Gene3D" id="3.90.1150.10">
    <property type="entry name" value="Aspartate Aminotransferase, domain 1"/>
    <property type="match status" value="1"/>
</dbReference>
<dbReference type="PIRSF" id="PIRSF001434">
    <property type="entry name" value="CGS"/>
    <property type="match status" value="1"/>
</dbReference>
<keyword evidence="6" id="KW-0472">Membrane</keyword>
<keyword evidence="6" id="KW-1133">Transmembrane helix</keyword>
<keyword evidence="2 3" id="KW-0663">Pyridoxal phosphate</keyword>
<feature type="transmembrane region" description="Helical" evidence="6">
    <location>
        <begin position="86"/>
        <end position="105"/>
    </location>
</feature>